<sequence length="214" mass="23177">MATIKNGVIGKASGKVGAVIASSWKSINYLKGLPKKRTKGMSEEQLIQQERFLTISKFLMPITPILKVGFGLSKTETMAPTNVAMRLNIAQAITGVYPNFALDYSKIDISTGSYLNGGAMAATVAGGILSVDWDTTLNSLYKTKADDQVIILIYQPEKDEFMTAPTPPTRADGTIDIEIPSHLLGGKGHVWIFFTDRKATKVSKSSYLGELDLA</sequence>
<dbReference type="InterPro" id="IPR046233">
    <property type="entry name" value="DUF6266"/>
</dbReference>
<protein>
    <submittedName>
        <fullName evidence="1">Uncharacterized protein</fullName>
    </submittedName>
</protein>
<evidence type="ECO:0000313" key="2">
    <source>
        <dbReference type="Proteomes" id="UP000282423"/>
    </source>
</evidence>
<dbReference type="EMBL" id="RBWS01000006">
    <property type="protein sequence ID" value="RKO72143.1"/>
    <property type="molecule type" value="Genomic_DNA"/>
</dbReference>
<keyword evidence="2" id="KW-1185">Reference proteome</keyword>
<dbReference type="AlphaFoldDB" id="A0A420W0P9"/>
<proteinExistence type="predicted"/>
<reference evidence="1 2" key="1">
    <citation type="submission" date="2018-10" db="EMBL/GenBank/DDBJ databases">
        <title>Sphingobacterium sp. M05W1-28.</title>
        <authorList>
            <person name="Cai H."/>
        </authorList>
    </citation>
    <scope>NUCLEOTIDE SEQUENCE [LARGE SCALE GENOMIC DNA]</scope>
    <source>
        <strain evidence="1 2">M05W1-28</strain>
    </source>
</reference>
<dbReference type="RefSeq" id="WP_121123227.1">
    <property type="nucleotide sequence ID" value="NZ_RBWS01000006.1"/>
</dbReference>
<gene>
    <name evidence="1" type="ORF">D7322_08615</name>
</gene>
<organism evidence="1 2">
    <name type="scientific">Sphingobacterium puteale</name>
    <dbReference type="NCBI Taxonomy" id="2420510"/>
    <lineage>
        <taxon>Bacteria</taxon>
        <taxon>Pseudomonadati</taxon>
        <taxon>Bacteroidota</taxon>
        <taxon>Sphingobacteriia</taxon>
        <taxon>Sphingobacteriales</taxon>
        <taxon>Sphingobacteriaceae</taxon>
        <taxon>Sphingobacterium</taxon>
    </lineage>
</organism>
<accession>A0A420W0P9</accession>
<evidence type="ECO:0000313" key="1">
    <source>
        <dbReference type="EMBL" id="RKO72143.1"/>
    </source>
</evidence>
<dbReference type="Proteomes" id="UP000282423">
    <property type="component" value="Unassembled WGS sequence"/>
</dbReference>
<name>A0A420W0P9_9SPHI</name>
<comment type="caution">
    <text evidence="1">The sequence shown here is derived from an EMBL/GenBank/DDBJ whole genome shotgun (WGS) entry which is preliminary data.</text>
</comment>
<dbReference type="Pfam" id="PF19781">
    <property type="entry name" value="DUF6266"/>
    <property type="match status" value="1"/>
</dbReference>